<reference evidence="1" key="1">
    <citation type="submission" date="2022-04" db="EMBL/GenBank/DDBJ databases">
        <title>Genome of the entomopathogenic fungus Entomophthora muscae.</title>
        <authorList>
            <person name="Elya C."/>
            <person name="Lovett B.R."/>
            <person name="Lee E."/>
            <person name="Macias A.M."/>
            <person name="Hajek A.E."/>
            <person name="De Bivort B.L."/>
            <person name="Kasson M.T."/>
            <person name="De Fine Licht H.H."/>
            <person name="Stajich J.E."/>
        </authorList>
    </citation>
    <scope>NUCLEOTIDE SEQUENCE</scope>
    <source>
        <strain evidence="1">Berkeley</strain>
    </source>
</reference>
<accession>A0ACC2SBB9</accession>
<dbReference type="EMBL" id="QTSX02005493">
    <property type="protein sequence ID" value="KAJ9059703.1"/>
    <property type="molecule type" value="Genomic_DNA"/>
</dbReference>
<organism evidence="1 2">
    <name type="scientific">Entomophthora muscae</name>
    <dbReference type="NCBI Taxonomy" id="34485"/>
    <lineage>
        <taxon>Eukaryota</taxon>
        <taxon>Fungi</taxon>
        <taxon>Fungi incertae sedis</taxon>
        <taxon>Zoopagomycota</taxon>
        <taxon>Entomophthoromycotina</taxon>
        <taxon>Entomophthoromycetes</taxon>
        <taxon>Entomophthorales</taxon>
        <taxon>Entomophthoraceae</taxon>
        <taxon>Entomophthora</taxon>
    </lineage>
</organism>
<comment type="caution">
    <text evidence="1">The sequence shown here is derived from an EMBL/GenBank/DDBJ whole genome shotgun (WGS) entry which is preliminary data.</text>
</comment>
<sequence>MLFGIVYIIFTWVIDTIILATSLWSWVGNSTSYLFKLAPLLWWALPAKNLAQVTPENDRPAAQDWIPERTKDTKLPAQLLVPRMVKPAKAAGKKET</sequence>
<protein>
    <submittedName>
        <fullName evidence="1">Uncharacterized protein</fullName>
    </submittedName>
</protein>
<dbReference type="Proteomes" id="UP001165960">
    <property type="component" value="Unassembled WGS sequence"/>
</dbReference>
<keyword evidence="2" id="KW-1185">Reference proteome</keyword>
<evidence type="ECO:0000313" key="1">
    <source>
        <dbReference type="EMBL" id="KAJ9059703.1"/>
    </source>
</evidence>
<proteinExistence type="predicted"/>
<name>A0ACC2SBB9_9FUNG</name>
<evidence type="ECO:0000313" key="2">
    <source>
        <dbReference type="Proteomes" id="UP001165960"/>
    </source>
</evidence>
<gene>
    <name evidence="1" type="ORF">DSO57_1038722</name>
</gene>